<dbReference type="Pfam" id="PF03009">
    <property type="entry name" value="GDPD"/>
    <property type="match status" value="1"/>
</dbReference>
<dbReference type="SUPFAM" id="SSF51695">
    <property type="entry name" value="PLC-like phosphodiesterases"/>
    <property type="match status" value="1"/>
</dbReference>
<dbReference type="OrthoDB" id="384721at2"/>
<dbReference type="RefSeq" id="WP_119584816.1">
    <property type="nucleotide sequence ID" value="NZ_JAWVBH010000001.1"/>
</dbReference>
<dbReference type="PANTHER" id="PTHR46211">
    <property type="entry name" value="GLYCEROPHOSPHORYL DIESTER PHOSPHODIESTERASE"/>
    <property type="match status" value="1"/>
</dbReference>
<evidence type="ECO:0000259" key="1">
    <source>
        <dbReference type="PROSITE" id="PS51704"/>
    </source>
</evidence>
<evidence type="ECO:0000313" key="2">
    <source>
        <dbReference type="EMBL" id="RIN02287.1"/>
    </source>
</evidence>
<gene>
    <name evidence="2" type="ORF">BU112_03090</name>
</gene>
<dbReference type="InterPro" id="IPR030395">
    <property type="entry name" value="GP_PDE_dom"/>
</dbReference>
<feature type="domain" description="GP-PDE" evidence="1">
    <location>
        <begin position="2"/>
        <end position="246"/>
    </location>
</feature>
<dbReference type="PROSITE" id="PS51704">
    <property type="entry name" value="GP_PDE"/>
    <property type="match status" value="1"/>
</dbReference>
<sequence>MFNIYGHRGLSSKAPENTIAAFEAAAKVTGLKWVELDVAITKDEQLVIIHDDFLDRTTDIVGEITQLEYEEIKHASAGNWFSSKFKDEKLPTFDEIITFANEYQMNLNIELKGVTGNNGSGLSLSMVQQVAEKLKDLDKSLNVLISSFNIYLVKLAEVHMPAYKRAVIFKAAAFQGDWRTLLDFCGSTIVNIEDAKLTKNRVRAIKDAGYELNVWTVNNKMRANQLDNWGVDGVFTDKADELAHLNS</sequence>
<dbReference type="Proteomes" id="UP000286317">
    <property type="component" value="Unassembled WGS sequence"/>
</dbReference>
<accession>A0A418II03</accession>
<keyword evidence="3" id="KW-1185">Reference proteome</keyword>
<dbReference type="GO" id="GO:0006629">
    <property type="term" value="P:lipid metabolic process"/>
    <property type="evidence" value="ECO:0007669"/>
    <property type="project" value="InterPro"/>
</dbReference>
<dbReference type="EMBL" id="QXUF01000013">
    <property type="protein sequence ID" value="RIN02287.1"/>
    <property type="molecule type" value="Genomic_DNA"/>
</dbReference>
<dbReference type="InterPro" id="IPR017946">
    <property type="entry name" value="PLC-like_Pdiesterase_TIM-brl"/>
</dbReference>
<name>A0A418II03_9STAP</name>
<organism evidence="2 3">
    <name type="scientific">Staphylococcus shinii</name>
    <dbReference type="NCBI Taxonomy" id="2912228"/>
    <lineage>
        <taxon>Bacteria</taxon>
        <taxon>Bacillati</taxon>
        <taxon>Bacillota</taxon>
        <taxon>Bacilli</taxon>
        <taxon>Bacillales</taxon>
        <taxon>Staphylococcaceae</taxon>
        <taxon>Staphylococcus</taxon>
    </lineage>
</organism>
<protein>
    <submittedName>
        <fullName evidence="2">Glycerophosphoryl diester phosphodiesterase</fullName>
    </submittedName>
</protein>
<proteinExistence type="predicted"/>
<evidence type="ECO:0000313" key="3">
    <source>
        <dbReference type="Proteomes" id="UP000286317"/>
    </source>
</evidence>
<dbReference type="Gene3D" id="3.20.20.190">
    <property type="entry name" value="Phosphatidylinositol (PI) phosphodiesterase"/>
    <property type="match status" value="1"/>
</dbReference>
<dbReference type="GO" id="GO:0008081">
    <property type="term" value="F:phosphoric diester hydrolase activity"/>
    <property type="evidence" value="ECO:0007669"/>
    <property type="project" value="InterPro"/>
</dbReference>
<dbReference type="AlphaFoldDB" id="A0A418II03"/>
<dbReference type="PANTHER" id="PTHR46211:SF1">
    <property type="entry name" value="GLYCEROPHOSPHODIESTER PHOSPHODIESTERASE, CYTOPLASMIC"/>
    <property type="match status" value="1"/>
</dbReference>
<comment type="caution">
    <text evidence="2">The sequence shown here is derived from an EMBL/GenBank/DDBJ whole genome shotgun (WGS) entry which is preliminary data.</text>
</comment>
<reference evidence="2 3" key="1">
    <citation type="journal article" date="2016" name="Front. Microbiol.">
        <title>Comprehensive Phylogenetic Analysis of Bovine Non-aureus Staphylococci Species Based on Whole-Genome Sequencing.</title>
        <authorList>
            <person name="Naushad S."/>
            <person name="Barkema H.W."/>
            <person name="Luby C."/>
            <person name="Condas L.A."/>
            <person name="Nobrega D.B."/>
            <person name="Carson D.A."/>
            <person name="De Buck J."/>
        </authorList>
    </citation>
    <scope>NUCLEOTIDE SEQUENCE [LARGE SCALE GENOMIC DNA]</scope>
    <source>
        <strain evidence="2 3">SNUC 4554</strain>
    </source>
</reference>